<organism evidence="1 2">
    <name type="scientific">Streptodolium elevatio</name>
    <dbReference type="NCBI Taxonomy" id="3157996"/>
    <lineage>
        <taxon>Bacteria</taxon>
        <taxon>Bacillati</taxon>
        <taxon>Actinomycetota</taxon>
        <taxon>Actinomycetes</taxon>
        <taxon>Kitasatosporales</taxon>
        <taxon>Streptomycetaceae</taxon>
        <taxon>Streptodolium</taxon>
    </lineage>
</organism>
<sequence length="330" mass="34831">MTASPAGPEWAAAMRALAAQCGRAPSAHNTQPWQLRYEDSGVGVYWDPMRALPVSDPTGRDLFLGLGAYLETCLVVAAGAGLGADVVVDVDRAARRVAWLVPAAEPYATRFTANDVASRRSARGPYAAGPLPDDVLDEAAALVEDAGGIRHLPARALAPLLARADRWMFAAPEVTAELREWLRLRPSHPRYAQDGLTDRALGLSRAEAAGLEMMLRPRVYGTFRRAGLPAALAASSRGLLRGEGTALVLVGPAAAGPAELVALGRALMRSWLALAVRGLATHPLSQILDCPATAAELAAMLDLAAHERAVAVFRTGRPLIEPPRSARRGG</sequence>
<dbReference type="SUPFAM" id="SSF55469">
    <property type="entry name" value="FMN-dependent nitroreductase-like"/>
    <property type="match status" value="1"/>
</dbReference>
<keyword evidence="2" id="KW-1185">Reference proteome</keyword>
<dbReference type="RefSeq" id="WP_358354513.1">
    <property type="nucleotide sequence ID" value="NZ_JBEZFP010000037.1"/>
</dbReference>
<evidence type="ECO:0000313" key="1">
    <source>
        <dbReference type="EMBL" id="MEU8135137.1"/>
    </source>
</evidence>
<accession>A0ABV3DH96</accession>
<name>A0ABV3DH96_9ACTN</name>
<comment type="caution">
    <text evidence="1">The sequence shown here is derived from an EMBL/GenBank/DDBJ whole genome shotgun (WGS) entry which is preliminary data.</text>
</comment>
<evidence type="ECO:0000313" key="2">
    <source>
        <dbReference type="Proteomes" id="UP001551482"/>
    </source>
</evidence>
<dbReference type="Gene3D" id="3.40.109.10">
    <property type="entry name" value="NADH Oxidase"/>
    <property type="match status" value="1"/>
</dbReference>
<dbReference type="EMBL" id="JBEZFP010000037">
    <property type="protein sequence ID" value="MEU8135137.1"/>
    <property type="molecule type" value="Genomic_DNA"/>
</dbReference>
<gene>
    <name evidence="1" type="ORF">AB0C36_16665</name>
</gene>
<protein>
    <submittedName>
        <fullName evidence="1">Nitroreductase family protein</fullName>
    </submittedName>
</protein>
<reference evidence="1 2" key="1">
    <citation type="submission" date="2024-06" db="EMBL/GenBank/DDBJ databases">
        <title>The Natural Products Discovery Center: Release of the First 8490 Sequenced Strains for Exploring Actinobacteria Biosynthetic Diversity.</title>
        <authorList>
            <person name="Kalkreuter E."/>
            <person name="Kautsar S.A."/>
            <person name="Yang D."/>
            <person name="Bader C.D."/>
            <person name="Teijaro C.N."/>
            <person name="Fluegel L."/>
            <person name="Davis C.M."/>
            <person name="Simpson J.R."/>
            <person name="Lauterbach L."/>
            <person name="Steele A.D."/>
            <person name="Gui C."/>
            <person name="Meng S."/>
            <person name="Li G."/>
            <person name="Viehrig K."/>
            <person name="Ye F."/>
            <person name="Su P."/>
            <person name="Kiefer A.F."/>
            <person name="Nichols A."/>
            <person name="Cepeda A.J."/>
            <person name="Yan W."/>
            <person name="Fan B."/>
            <person name="Jiang Y."/>
            <person name="Adhikari A."/>
            <person name="Zheng C.-J."/>
            <person name="Schuster L."/>
            <person name="Cowan T.M."/>
            <person name="Smanski M.J."/>
            <person name="Chevrette M.G."/>
            <person name="De Carvalho L.P.S."/>
            <person name="Shen B."/>
        </authorList>
    </citation>
    <scope>NUCLEOTIDE SEQUENCE [LARGE SCALE GENOMIC DNA]</scope>
    <source>
        <strain evidence="1 2">NPDC048946</strain>
    </source>
</reference>
<dbReference type="Proteomes" id="UP001551482">
    <property type="component" value="Unassembled WGS sequence"/>
</dbReference>
<dbReference type="InterPro" id="IPR000415">
    <property type="entry name" value="Nitroreductase-like"/>
</dbReference>
<proteinExistence type="predicted"/>